<dbReference type="STRING" id="1392877.SAMN05216221_1746"/>
<dbReference type="Proteomes" id="UP000243359">
    <property type="component" value="Chromosome I"/>
</dbReference>
<name>A0A1H1RXZ7_9PSED</name>
<evidence type="ECO:0000313" key="1">
    <source>
        <dbReference type="EMBL" id="SDS40587.1"/>
    </source>
</evidence>
<reference evidence="2" key="1">
    <citation type="submission" date="2016-10" db="EMBL/GenBank/DDBJ databases">
        <authorList>
            <person name="Varghese N."/>
            <person name="Submissions S."/>
        </authorList>
    </citation>
    <scope>NUCLEOTIDE SEQUENCE [LARGE SCALE GENOMIC DNA]</scope>
    <source>
        <strain evidence="2">KCTC 32247</strain>
    </source>
</reference>
<gene>
    <name evidence="1" type="ORF">SAMN05216221_1746</name>
</gene>
<evidence type="ECO:0000313" key="2">
    <source>
        <dbReference type="Proteomes" id="UP000243359"/>
    </source>
</evidence>
<dbReference type="AlphaFoldDB" id="A0A1H1RXZ7"/>
<proteinExistence type="predicted"/>
<organism evidence="1 2">
    <name type="scientific">Pseudomonas oryzae</name>
    <dbReference type="NCBI Taxonomy" id="1392877"/>
    <lineage>
        <taxon>Bacteria</taxon>
        <taxon>Pseudomonadati</taxon>
        <taxon>Pseudomonadota</taxon>
        <taxon>Gammaproteobacteria</taxon>
        <taxon>Pseudomonadales</taxon>
        <taxon>Pseudomonadaceae</taxon>
        <taxon>Pseudomonas</taxon>
    </lineage>
</organism>
<dbReference type="RefSeq" id="WP_090348574.1">
    <property type="nucleotide sequence ID" value="NZ_LT629751.1"/>
</dbReference>
<protein>
    <submittedName>
        <fullName evidence="1">Uncharacterized protein</fullName>
    </submittedName>
</protein>
<dbReference type="EMBL" id="LT629751">
    <property type="protein sequence ID" value="SDS40587.1"/>
    <property type="molecule type" value="Genomic_DNA"/>
</dbReference>
<sequence>MDIGNLDLSEAAWLCLGKLAMAVELDCGKRFAFRKAVDEIVGLLEAAEASVDAEIRRRKDDFLQVVSPGMQRLLSGRGLLAEPGERPVGAGEGPAQRYYRGARVGEEVADVALPREEVDALRYRGAKVVDASEPATPVPAGNQTAVDGLGRKRIVYRGKVIHV</sequence>
<accession>A0A1H1RXZ7</accession>
<keyword evidence="2" id="KW-1185">Reference proteome</keyword>